<dbReference type="InterPro" id="IPR020594">
    <property type="entry name" value="Ribosomal_bL9_bac/chp"/>
</dbReference>
<dbReference type="InterPro" id="IPR000244">
    <property type="entry name" value="Ribosomal_bL9"/>
</dbReference>
<keyword evidence="2 6" id="KW-0699">rRNA-binding</keyword>
<dbReference type="NCBIfam" id="TIGR00158">
    <property type="entry name" value="L9"/>
    <property type="match status" value="1"/>
</dbReference>
<dbReference type="GO" id="GO:0009507">
    <property type="term" value="C:chloroplast"/>
    <property type="evidence" value="ECO:0007669"/>
    <property type="project" value="UniProtKB-SubCell"/>
</dbReference>
<keyword evidence="4 6" id="KW-0689">Ribosomal protein</keyword>
<feature type="domain" description="Ribosomal protein L9" evidence="7">
    <location>
        <begin position="17"/>
        <end position="44"/>
    </location>
</feature>
<dbReference type="PROSITE" id="PS00651">
    <property type="entry name" value="RIBOSOMAL_L9"/>
    <property type="match status" value="1"/>
</dbReference>
<dbReference type="InterPro" id="IPR036791">
    <property type="entry name" value="Ribosomal_bL9_C_sf"/>
</dbReference>
<dbReference type="GO" id="GO:1990904">
    <property type="term" value="C:ribonucleoprotein complex"/>
    <property type="evidence" value="ECO:0007669"/>
    <property type="project" value="UniProtKB-KW"/>
</dbReference>
<accession>A0A1Z1MQP3</accession>
<dbReference type="AlphaFoldDB" id="A0A1Z1MQP3"/>
<name>A0A1Z1MQP3_9FLOR</name>
<dbReference type="RefSeq" id="YP_009398987.1">
    <property type="nucleotide sequence ID" value="NC_035294.1"/>
</dbReference>
<dbReference type="GO" id="GO:0006412">
    <property type="term" value="P:translation"/>
    <property type="evidence" value="ECO:0007669"/>
    <property type="project" value="UniProtKB-UniRule"/>
</dbReference>
<geneLocation type="chloroplast" evidence="8"/>
<dbReference type="SUPFAM" id="SSF55653">
    <property type="entry name" value="Ribosomal protein L9 C-domain"/>
    <property type="match status" value="1"/>
</dbReference>
<keyword evidence="8" id="KW-0934">Plastid</keyword>
<evidence type="ECO:0000256" key="2">
    <source>
        <dbReference type="ARBA" id="ARBA00022730"/>
    </source>
</evidence>
<evidence type="ECO:0000256" key="5">
    <source>
        <dbReference type="ARBA" id="ARBA00023274"/>
    </source>
</evidence>
<comment type="similarity">
    <text evidence="1 6">Belongs to the bacterial ribosomal protein bL9 family.</text>
</comment>
<gene>
    <name evidence="6 8" type="primary">rpl9</name>
</gene>
<evidence type="ECO:0000313" key="8">
    <source>
        <dbReference type="EMBL" id="ARW68095.1"/>
    </source>
</evidence>
<dbReference type="Pfam" id="PF01281">
    <property type="entry name" value="Ribosomal_L9_N"/>
    <property type="match status" value="1"/>
</dbReference>
<sequence length="154" mass="18006">MKKKINVILIKDYKQVGQKGAIKNVSLGYARNYLIPNCIAEVATKNTIKHLNMFKEIKNKKIEKNQILIKKIKEKLDYIQKISIYRKKGDNYFIFGNIVEKDIVNHINKYINIIINKKQIEINEIKELGSHNINIKISDNLFSKIKLINLPINI</sequence>
<evidence type="ECO:0000259" key="7">
    <source>
        <dbReference type="PROSITE" id="PS00651"/>
    </source>
</evidence>
<dbReference type="InterPro" id="IPR009027">
    <property type="entry name" value="Ribosomal_bL9/RNase_H1_N"/>
</dbReference>
<evidence type="ECO:0000256" key="4">
    <source>
        <dbReference type="ARBA" id="ARBA00022980"/>
    </source>
</evidence>
<protein>
    <recommendedName>
        <fullName evidence="6">Large ribosomal subunit protein bL9c</fullName>
    </recommendedName>
</protein>
<proteinExistence type="inferred from homology"/>
<dbReference type="Pfam" id="PF03948">
    <property type="entry name" value="Ribosomal_L9_C"/>
    <property type="match status" value="1"/>
</dbReference>
<comment type="function">
    <text evidence="6">Binds to the 23S rRNA.</text>
</comment>
<dbReference type="SUPFAM" id="SSF55658">
    <property type="entry name" value="L9 N-domain-like"/>
    <property type="match status" value="1"/>
</dbReference>
<keyword evidence="8" id="KW-0150">Chloroplast</keyword>
<comment type="subcellular location">
    <subcellularLocation>
        <location evidence="6">Plastid</location>
        <location evidence="6">Chloroplast</location>
    </subcellularLocation>
</comment>
<dbReference type="GO" id="GO:0005840">
    <property type="term" value="C:ribosome"/>
    <property type="evidence" value="ECO:0007669"/>
    <property type="project" value="UniProtKB-KW"/>
</dbReference>
<dbReference type="InterPro" id="IPR020070">
    <property type="entry name" value="Ribosomal_bL9_N"/>
</dbReference>
<dbReference type="GO" id="GO:0019843">
    <property type="term" value="F:rRNA binding"/>
    <property type="evidence" value="ECO:0007669"/>
    <property type="project" value="UniProtKB-UniRule"/>
</dbReference>
<dbReference type="PANTHER" id="PTHR21368">
    <property type="entry name" value="50S RIBOSOMAL PROTEIN L9"/>
    <property type="match status" value="1"/>
</dbReference>
<keyword evidence="5 6" id="KW-0687">Ribonucleoprotein</keyword>
<evidence type="ECO:0000256" key="6">
    <source>
        <dbReference type="HAMAP-Rule" id="MF_00503"/>
    </source>
</evidence>
<dbReference type="GO" id="GO:0003735">
    <property type="term" value="F:structural constituent of ribosome"/>
    <property type="evidence" value="ECO:0007669"/>
    <property type="project" value="InterPro"/>
</dbReference>
<evidence type="ECO:0000256" key="1">
    <source>
        <dbReference type="ARBA" id="ARBA00010605"/>
    </source>
</evidence>
<evidence type="ECO:0000256" key="3">
    <source>
        <dbReference type="ARBA" id="ARBA00022884"/>
    </source>
</evidence>
<organism evidence="8">
    <name type="scientific">Cliftonaea pectinata</name>
    <dbReference type="NCBI Taxonomy" id="2007206"/>
    <lineage>
        <taxon>Eukaryota</taxon>
        <taxon>Rhodophyta</taxon>
        <taxon>Florideophyceae</taxon>
        <taxon>Rhodymeniophycidae</taxon>
        <taxon>Ceramiales</taxon>
        <taxon>Rhodomelaceae</taxon>
        <taxon>Polyzonieae</taxon>
        <taxon>Cliftonaea</taxon>
    </lineage>
</organism>
<dbReference type="EMBL" id="MF101450">
    <property type="protein sequence ID" value="ARW68095.1"/>
    <property type="molecule type" value="Genomic_DNA"/>
</dbReference>
<dbReference type="InterPro" id="IPR036935">
    <property type="entry name" value="Ribosomal_bL9_N_sf"/>
</dbReference>
<dbReference type="Gene3D" id="3.10.430.100">
    <property type="entry name" value="Ribosomal protein L9, C-terminal domain"/>
    <property type="match status" value="1"/>
</dbReference>
<dbReference type="GeneID" id="33361400"/>
<dbReference type="Gene3D" id="3.40.5.10">
    <property type="entry name" value="Ribosomal protein L9, N-terminal domain"/>
    <property type="match status" value="1"/>
</dbReference>
<dbReference type="HAMAP" id="MF_00503">
    <property type="entry name" value="Ribosomal_bL9"/>
    <property type="match status" value="1"/>
</dbReference>
<keyword evidence="3 6" id="KW-0694">RNA-binding</keyword>
<reference evidence="8" key="1">
    <citation type="journal article" date="2017" name="J. Phycol.">
        <title>Analysis of chloroplast genomes and a supermatrix inform reclassification of the Rhodomelaceae (Rhodophyta).</title>
        <authorList>
            <person name="Diaz-Tapia P."/>
            <person name="Maggs C.A."/>
            <person name="West J.A."/>
            <person name="Verbruggen H."/>
        </authorList>
    </citation>
    <scope>NUCLEOTIDE SEQUENCE</scope>
    <source>
        <strain evidence="8">PD1561</strain>
    </source>
</reference>
<dbReference type="InterPro" id="IPR020069">
    <property type="entry name" value="Ribosomal_bL9_C"/>
</dbReference>